<dbReference type="InterPro" id="IPR049299">
    <property type="entry name" value="Thio2_N"/>
</dbReference>
<sequence>MHYTCPSCGAINRIPADKQQQQGQCGRCQHDLFDGHPVELDEHSFQRFIDKNDLPVVVDFWASWCGPCKMMAPIFTQVCGQLQHQLRFAKVNTETAQQLGARLGIRSIPTLILYYRGQEIDRLAGALPAPQFQQWLQQGLSKIARNG</sequence>
<dbReference type="InterPro" id="IPR005746">
    <property type="entry name" value="Thioredoxin"/>
</dbReference>
<dbReference type="PRINTS" id="PR00421">
    <property type="entry name" value="THIOREDOXIN"/>
</dbReference>
<evidence type="ECO:0000256" key="5">
    <source>
        <dbReference type="ARBA" id="ARBA00023157"/>
    </source>
</evidence>
<evidence type="ECO:0000313" key="10">
    <source>
        <dbReference type="Proteomes" id="UP000596074"/>
    </source>
</evidence>
<dbReference type="SUPFAM" id="SSF52833">
    <property type="entry name" value="Thioredoxin-like"/>
    <property type="match status" value="1"/>
</dbReference>
<dbReference type="Gene3D" id="2.30.30.380">
    <property type="entry name" value="Zn-finger domain of Sec23/24"/>
    <property type="match status" value="1"/>
</dbReference>
<dbReference type="PROSITE" id="PS51352">
    <property type="entry name" value="THIOREDOXIN_2"/>
    <property type="match status" value="1"/>
</dbReference>
<evidence type="ECO:0000256" key="4">
    <source>
        <dbReference type="ARBA" id="ARBA00022982"/>
    </source>
</evidence>
<name>A0A9X7UV14_9GAMM</name>
<evidence type="ECO:0000256" key="7">
    <source>
        <dbReference type="NCBIfam" id="TIGR01068"/>
    </source>
</evidence>
<evidence type="ECO:0000313" key="9">
    <source>
        <dbReference type="EMBL" id="QQD23390.1"/>
    </source>
</evidence>
<dbReference type="InterPro" id="IPR036249">
    <property type="entry name" value="Thioredoxin-like_sf"/>
</dbReference>
<dbReference type="PANTHER" id="PTHR45663">
    <property type="entry name" value="GEO12009P1"/>
    <property type="match status" value="1"/>
</dbReference>
<dbReference type="RefSeq" id="WP_228345915.1">
    <property type="nucleotide sequence ID" value="NZ_CP046056.1"/>
</dbReference>
<dbReference type="PANTHER" id="PTHR45663:SF40">
    <property type="entry name" value="THIOREDOXIN 2"/>
    <property type="match status" value="1"/>
</dbReference>
<dbReference type="CDD" id="cd02947">
    <property type="entry name" value="TRX_family"/>
    <property type="match status" value="1"/>
</dbReference>
<evidence type="ECO:0000259" key="8">
    <source>
        <dbReference type="PROSITE" id="PS51352"/>
    </source>
</evidence>
<dbReference type="GO" id="GO:0015035">
    <property type="term" value="F:protein-disulfide reductase activity"/>
    <property type="evidence" value="ECO:0007669"/>
    <property type="project" value="UniProtKB-UniRule"/>
</dbReference>
<feature type="domain" description="Thioredoxin" evidence="8">
    <location>
        <begin position="13"/>
        <end position="141"/>
    </location>
</feature>
<keyword evidence="5" id="KW-1015">Disulfide bond</keyword>
<evidence type="ECO:0000256" key="6">
    <source>
        <dbReference type="ARBA" id="ARBA00023284"/>
    </source>
</evidence>
<protein>
    <recommendedName>
        <fullName evidence="7">Thioredoxin</fullName>
    </recommendedName>
</protein>
<dbReference type="GO" id="GO:0005829">
    <property type="term" value="C:cytosol"/>
    <property type="evidence" value="ECO:0007669"/>
    <property type="project" value="TreeGrafter"/>
</dbReference>
<proteinExistence type="inferred from homology"/>
<dbReference type="Pfam" id="PF21352">
    <property type="entry name" value="Zn_ribbon_Thio2"/>
    <property type="match status" value="1"/>
</dbReference>
<evidence type="ECO:0000256" key="1">
    <source>
        <dbReference type="ARBA" id="ARBA00008987"/>
    </source>
</evidence>
<dbReference type="FunFam" id="3.40.30.10:FF:000001">
    <property type="entry name" value="Thioredoxin"/>
    <property type="match status" value="1"/>
</dbReference>
<evidence type="ECO:0000256" key="2">
    <source>
        <dbReference type="ARBA" id="ARBA00022448"/>
    </source>
</evidence>
<dbReference type="GO" id="GO:0046872">
    <property type="term" value="F:metal ion binding"/>
    <property type="evidence" value="ECO:0007669"/>
    <property type="project" value="UniProtKB-KW"/>
</dbReference>
<organism evidence="9 10">
    <name type="scientific">Venatoribacter cucullus</name>
    <dbReference type="NCBI Taxonomy" id="2661630"/>
    <lineage>
        <taxon>Bacteria</taxon>
        <taxon>Pseudomonadati</taxon>
        <taxon>Pseudomonadota</taxon>
        <taxon>Gammaproteobacteria</taxon>
        <taxon>Oceanospirillales</taxon>
        <taxon>Oceanospirillaceae</taxon>
        <taxon>Venatoribacter</taxon>
    </lineage>
</organism>
<keyword evidence="3" id="KW-0479">Metal-binding</keyword>
<dbReference type="NCBIfam" id="NF008229">
    <property type="entry name" value="PRK10996.1"/>
    <property type="match status" value="1"/>
</dbReference>
<reference evidence="9 10" key="1">
    <citation type="submission" date="2019-11" db="EMBL/GenBank/DDBJ databases">
        <title>Venatorbacter sp. nov. a predator of Campylobacter and other Gram-negative bacteria.</title>
        <authorList>
            <person name="Saeedi A."/>
            <person name="Cummings N.J."/>
            <person name="Connerton I.F."/>
            <person name="Connerton P.L."/>
        </authorList>
    </citation>
    <scope>NUCLEOTIDE SEQUENCE [LARGE SCALE GENOMIC DNA]</scope>
    <source>
        <strain evidence="9">XL5</strain>
    </source>
</reference>
<dbReference type="Proteomes" id="UP000596074">
    <property type="component" value="Chromosome"/>
</dbReference>
<dbReference type="InterPro" id="IPR017937">
    <property type="entry name" value="Thioredoxin_CS"/>
</dbReference>
<accession>A0A9X7UV14</accession>
<dbReference type="Pfam" id="PF00085">
    <property type="entry name" value="Thioredoxin"/>
    <property type="match status" value="1"/>
</dbReference>
<keyword evidence="6" id="KW-0676">Redox-active center</keyword>
<keyword evidence="2" id="KW-0813">Transport</keyword>
<dbReference type="Gene3D" id="3.40.30.10">
    <property type="entry name" value="Glutaredoxin"/>
    <property type="match status" value="1"/>
</dbReference>
<dbReference type="AlphaFoldDB" id="A0A9X7UV14"/>
<dbReference type="InterPro" id="IPR013766">
    <property type="entry name" value="Thioredoxin_domain"/>
</dbReference>
<comment type="similarity">
    <text evidence="1">Belongs to the thioredoxin family.</text>
</comment>
<evidence type="ECO:0000256" key="3">
    <source>
        <dbReference type="ARBA" id="ARBA00022723"/>
    </source>
</evidence>
<dbReference type="KEGG" id="vcw:GJQ55_02350"/>
<gene>
    <name evidence="9" type="primary">trxC</name>
    <name evidence="9" type="ORF">GJQ55_02350</name>
</gene>
<keyword evidence="4" id="KW-0249">Electron transport</keyword>
<dbReference type="NCBIfam" id="TIGR01068">
    <property type="entry name" value="thioredoxin"/>
    <property type="match status" value="1"/>
</dbReference>
<dbReference type="PROSITE" id="PS00194">
    <property type="entry name" value="THIOREDOXIN_1"/>
    <property type="match status" value="1"/>
</dbReference>
<keyword evidence="10" id="KW-1185">Reference proteome</keyword>
<dbReference type="EMBL" id="CP046056">
    <property type="protein sequence ID" value="QQD23390.1"/>
    <property type="molecule type" value="Genomic_DNA"/>
</dbReference>